<gene>
    <name evidence="1" type="ORF">CSB45_08560</name>
</gene>
<dbReference type="EMBL" id="PDPS01000028">
    <property type="protein sequence ID" value="PID57280.1"/>
    <property type="molecule type" value="Genomic_DNA"/>
</dbReference>
<evidence type="ECO:0000313" key="1">
    <source>
        <dbReference type="EMBL" id="PID57280.1"/>
    </source>
</evidence>
<evidence type="ECO:0000313" key="2">
    <source>
        <dbReference type="Proteomes" id="UP000229740"/>
    </source>
</evidence>
<organism evidence="1 2">
    <name type="scientific">candidate division KSB3 bacterium</name>
    <dbReference type="NCBI Taxonomy" id="2044937"/>
    <lineage>
        <taxon>Bacteria</taxon>
        <taxon>candidate division KSB3</taxon>
    </lineage>
</organism>
<comment type="caution">
    <text evidence="1">The sequence shown here is derived from an EMBL/GenBank/DDBJ whole genome shotgun (WGS) entry which is preliminary data.</text>
</comment>
<dbReference type="AlphaFoldDB" id="A0A2G6E5B0"/>
<dbReference type="Proteomes" id="UP000229740">
    <property type="component" value="Unassembled WGS sequence"/>
</dbReference>
<dbReference type="NCBIfam" id="TIGR01549">
    <property type="entry name" value="HAD-SF-IA-v1"/>
    <property type="match status" value="1"/>
</dbReference>
<dbReference type="Pfam" id="PF13419">
    <property type="entry name" value="HAD_2"/>
    <property type="match status" value="1"/>
</dbReference>
<proteinExistence type="predicted"/>
<dbReference type="GO" id="GO:0006281">
    <property type="term" value="P:DNA repair"/>
    <property type="evidence" value="ECO:0007669"/>
    <property type="project" value="TreeGrafter"/>
</dbReference>
<dbReference type="Gene3D" id="1.10.150.240">
    <property type="entry name" value="Putative phosphatase, domain 2"/>
    <property type="match status" value="1"/>
</dbReference>
<dbReference type="SUPFAM" id="SSF56784">
    <property type="entry name" value="HAD-like"/>
    <property type="match status" value="1"/>
</dbReference>
<dbReference type="InterPro" id="IPR036412">
    <property type="entry name" value="HAD-like_sf"/>
</dbReference>
<reference evidence="1 2" key="1">
    <citation type="submission" date="2017-10" db="EMBL/GenBank/DDBJ databases">
        <title>Novel microbial diversity and functional potential in the marine mammal oral microbiome.</title>
        <authorList>
            <person name="Dudek N.K."/>
            <person name="Sun C.L."/>
            <person name="Burstein D."/>
            <person name="Kantor R.S."/>
            <person name="Aliaga Goltsman D.S."/>
            <person name="Bik E.M."/>
            <person name="Thomas B.C."/>
            <person name="Banfield J.F."/>
            <person name="Relman D.A."/>
        </authorList>
    </citation>
    <scope>NUCLEOTIDE SEQUENCE [LARGE SCALE GENOMIC DNA]</scope>
    <source>
        <strain evidence="1">DOLZORAL124_49_17</strain>
    </source>
</reference>
<protein>
    <submittedName>
        <fullName evidence="1">HAD family hydrolase</fullName>
    </submittedName>
</protein>
<dbReference type="PROSITE" id="PS01228">
    <property type="entry name" value="COF_1"/>
    <property type="match status" value="1"/>
</dbReference>
<dbReference type="InterPro" id="IPR050155">
    <property type="entry name" value="HAD-like_hydrolase_sf"/>
</dbReference>
<dbReference type="InterPro" id="IPR023198">
    <property type="entry name" value="PGP-like_dom2"/>
</dbReference>
<dbReference type="PANTHER" id="PTHR43434:SF1">
    <property type="entry name" value="PHOSPHOGLYCOLATE PHOSPHATASE"/>
    <property type="match status" value="1"/>
</dbReference>
<keyword evidence="1" id="KW-0378">Hydrolase</keyword>
<dbReference type="PANTHER" id="PTHR43434">
    <property type="entry name" value="PHOSPHOGLYCOLATE PHOSPHATASE"/>
    <property type="match status" value="1"/>
</dbReference>
<name>A0A2G6E5B0_9BACT</name>
<dbReference type="InterPro" id="IPR023214">
    <property type="entry name" value="HAD_sf"/>
</dbReference>
<dbReference type="SFLD" id="SFLDG01129">
    <property type="entry name" value="C1.5:_HAD__Beta-PGM__Phosphata"/>
    <property type="match status" value="1"/>
</dbReference>
<dbReference type="GO" id="GO:0008967">
    <property type="term" value="F:phosphoglycolate phosphatase activity"/>
    <property type="evidence" value="ECO:0007669"/>
    <property type="project" value="TreeGrafter"/>
</dbReference>
<sequence length="217" mass="24485">MTYNAIVFDLDGTLLNTLEDLADSTNRMLQTLGFPEHAVDAYRYFVGNGMAKLIENVLPEAARTKAVMTQALQLFQENYQKNWKNNTRPYEQVPDMLDRLQEKGITFTILSNKPDAFTQRCVAELLPQWHFEIVQGQKAGIPRKPDPAGALDIARTLALHPNEFFYLGDTATDMKTAVAAGMFPGAALWGFREREELLEHGAQQLFECPLDVSDFLL</sequence>
<dbReference type="InterPro" id="IPR041492">
    <property type="entry name" value="HAD_2"/>
</dbReference>
<dbReference type="SFLD" id="SFLDS00003">
    <property type="entry name" value="Haloacid_Dehalogenase"/>
    <property type="match status" value="1"/>
</dbReference>
<accession>A0A2G6E5B0</accession>
<dbReference type="GO" id="GO:0005829">
    <property type="term" value="C:cytosol"/>
    <property type="evidence" value="ECO:0007669"/>
    <property type="project" value="TreeGrafter"/>
</dbReference>
<dbReference type="InterPro" id="IPR006439">
    <property type="entry name" value="HAD-SF_hydro_IA"/>
</dbReference>
<dbReference type="Gene3D" id="3.40.50.1000">
    <property type="entry name" value="HAD superfamily/HAD-like"/>
    <property type="match status" value="1"/>
</dbReference>